<protein>
    <submittedName>
        <fullName evidence="1">Uncharacterized protein</fullName>
    </submittedName>
</protein>
<comment type="caution">
    <text evidence="1">The sequence shown here is derived from an EMBL/GenBank/DDBJ whole genome shotgun (WGS) entry which is preliminary data.</text>
</comment>
<evidence type="ECO:0000313" key="1">
    <source>
        <dbReference type="EMBL" id="EMJ83609.1"/>
    </source>
</evidence>
<dbReference type="Proteomes" id="UP000011873">
    <property type="component" value="Unassembled WGS sequence"/>
</dbReference>
<sequence>MITGILFLAKAGFAQTFLYRIHVKYDCRFQKKKQSLKSDFFRVGLIQLDPCTIG</sequence>
<reference evidence="1 2" key="1">
    <citation type="submission" date="2013-01" db="EMBL/GenBank/DDBJ databases">
        <authorList>
            <person name="Harkins D.M."/>
            <person name="Durkin A.S."/>
            <person name="Brinkac L.M."/>
            <person name="Haft D.H."/>
            <person name="Selengut J.D."/>
            <person name="Sanka R."/>
            <person name="DePew J."/>
            <person name="Purushe J."/>
            <person name="Galloway R.L."/>
            <person name="Vinetz J.M."/>
            <person name="Sutton G.G."/>
            <person name="Nierman W.C."/>
            <person name="Fouts D.E."/>
        </authorList>
    </citation>
    <scope>NUCLEOTIDE SEQUENCE [LARGE SCALE GENOMIC DNA]</scope>
    <source>
        <strain evidence="1 2">Sponselee CDC</strain>
    </source>
</reference>
<gene>
    <name evidence="1" type="ORF">LEP1GSC016_0211</name>
</gene>
<name>M6BVM2_LEPBO</name>
<dbReference type="PATRIC" id="fig|1218567.3.peg.960"/>
<dbReference type="EMBL" id="ANMU01000039">
    <property type="protein sequence ID" value="EMJ83609.1"/>
    <property type="molecule type" value="Genomic_DNA"/>
</dbReference>
<accession>M6BVM2</accession>
<organism evidence="1 2">
    <name type="scientific">Leptospira borgpetersenii serovar Hardjo-bovis str. Sponselee</name>
    <dbReference type="NCBI Taxonomy" id="1303729"/>
    <lineage>
        <taxon>Bacteria</taxon>
        <taxon>Pseudomonadati</taxon>
        <taxon>Spirochaetota</taxon>
        <taxon>Spirochaetia</taxon>
        <taxon>Leptospirales</taxon>
        <taxon>Leptospiraceae</taxon>
        <taxon>Leptospira</taxon>
    </lineage>
</organism>
<dbReference type="AlphaFoldDB" id="M6BVM2"/>
<proteinExistence type="predicted"/>
<evidence type="ECO:0000313" key="2">
    <source>
        <dbReference type="Proteomes" id="UP000011873"/>
    </source>
</evidence>